<dbReference type="InterPro" id="IPR045556">
    <property type="entry name" value="DUF6351"/>
</dbReference>
<dbReference type="Pfam" id="PF02839">
    <property type="entry name" value="CBM_5_12"/>
    <property type="match status" value="2"/>
</dbReference>
<dbReference type="GO" id="GO:0005576">
    <property type="term" value="C:extracellular region"/>
    <property type="evidence" value="ECO:0007669"/>
    <property type="project" value="InterPro"/>
</dbReference>
<dbReference type="OrthoDB" id="3078806at2"/>
<dbReference type="InterPro" id="IPR036573">
    <property type="entry name" value="CBM_sf_5/12"/>
</dbReference>
<dbReference type="SMART" id="SM00495">
    <property type="entry name" value="ChtBD3"/>
    <property type="match status" value="2"/>
</dbReference>
<reference evidence="5" key="1">
    <citation type="submission" date="2018-05" db="EMBL/GenBank/DDBJ databases">
        <authorList>
            <person name="Li Y."/>
        </authorList>
    </citation>
    <scope>NUCLEOTIDE SEQUENCE [LARGE SCALE GENOMIC DNA]</scope>
    <source>
        <strain evidence="5">sk1b4</strain>
    </source>
</reference>
<dbReference type="Pfam" id="PF19878">
    <property type="entry name" value="DUF6351"/>
    <property type="match status" value="1"/>
</dbReference>
<organism evidence="4 5">
    <name type="scientific">Ancrocorticia populi</name>
    <dbReference type="NCBI Taxonomy" id="2175228"/>
    <lineage>
        <taxon>Bacteria</taxon>
        <taxon>Bacillati</taxon>
        <taxon>Actinomycetota</taxon>
        <taxon>Actinomycetes</taxon>
        <taxon>Actinomycetales</taxon>
        <taxon>Actinomycetaceae</taxon>
        <taxon>Ancrocorticia</taxon>
    </lineage>
</organism>
<gene>
    <name evidence="4" type="ORF">DD236_04995</name>
</gene>
<keyword evidence="2" id="KW-0732">Signal</keyword>
<comment type="caution">
    <text evidence="4">The sequence shown here is derived from an EMBL/GenBank/DDBJ whole genome shotgun (WGS) entry which is preliminary data.</text>
</comment>
<keyword evidence="5" id="KW-1185">Reference proteome</keyword>
<feature type="chain" id="PRO_5016107120" description="Chitin-binding type-3 domain-containing protein" evidence="2">
    <location>
        <begin position="36"/>
        <end position="836"/>
    </location>
</feature>
<feature type="signal peptide" evidence="2">
    <location>
        <begin position="1"/>
        <end position="35"/>
    </location>
</feature>
<name>A0A2V1K8E2_9ACTO</name>
<accession>A0A2V1K8E2</accession>
<evidence type="ECO:0000259" key="3">
    <source>
        <dbReference type="SMART" id="SM00495"/>
    </source>
</evidence>
<dbReference type="Gene3D" id="2.10.10.20">
    <property type="entry name" value="Carbohydrate-binding module superfamily 5/12"/>
    <property type="match status" value="2"/>
</dbReference>
<evidence type="ECO:0000313" key="4">
    <source>
        <dbReference type="EMBL" id="PWF27726.1"/>
    </source>
</evidence>
<dbReference type="EMBL" id="QETB01000001">
    <property type="protein sequence ID" value="PWF27726.1"/>
    <property type="molecule type" value="Genomic_DNA"/>
</dbReference>
<dbReference type="CDD" id="cd12215">
    <property type="entry name" value="ChiC_BD"/>
    <property type="match status" value="2"/>
</dbReference>
<dbReference type="GO" id="GO:0004553">
    <property type="term" value="F:hydrolase activity, hydrolyzing O-glycosyl compounds"/>
    <property type="evidence" value="ECO:0007669"/>
    <property type="project" value="InterPro"/>
</dbReference>
<dbReference type="RefSeq" id="WP_109093221.1">
    <property type="nucleotide sequence ID" value="NZ_QETB01000001.1"/>
</dbReference>
<evidence type="ECO:0000313" key="5">
    <source>
        <dbReference type="Proteomes" id="UP000245283"/>
    </source>
</evidence>
<feature type="domain" description="Chitin-binding type-3" evidence="3">
    <location>
        <begin position="792"/>
        <end position="835"/>
    </location>
</feature>
<dbReference type="GO" id="GO:0030246">
    <property type="term" value="F:carbohydrate binding"/>
    <property type="evidence" value="ECO:0007669"/>
    <property type="project" value="InterPro"/>
</dbReference>
<evidence type="ECO:0000256" key="1">
    <source>
        <dbReference type="ARBA" id="ARBA00022801"/>
    </source>
</evidence>
<keyword evidence="1" id="KW-0378">Hydrolase</keyword>
<dbReference type="InterPro" id="IPR003610">
    <property type="entry name" value="CBM5/12"/>
</dbReference>
<proteinExistence type="predicted"/>
<dbReference type="AlphaFoldDB" id="A0A2V1K8E2"/>
<sequence length="836" mass="90502">MSGSPLPLTRQRRTAACLVAAAMITVGTVMPIASADTVDDHGSGRAQKPEVTISVLSGRPDTVTGGDALVEVTIPEGTSLEDGAIIAGGTDQSEVFTADGDDHTLVGVVTDLPLGDSEIQVFSDDDPDNPAASLTVTNYPQEGPVISGPHQDPFLCQTEDAVQPGSGDSLGPPLDEDCSIEDRVDYIYQNKMGSFVEWPEDTTEYPEDLKYTTRTSGEVVPMIVRLETGTVNRAIFRTTVLHDPLTEEEPTPTAGPKNWNGSAIYMFGGGCPGGWYRQGSNTGDIKAPFMLGEGYALMTSSLNVFGNSCNDVLAAESAMMVKETFSERYGAIDNVIGWGSSGGADQSLQIADNYPGVLDAILISDVFPDVSFATVNFITDAKLLHEYFKSTDVAWTDAQKQAVTGFINYDTIAQVAGDQRTNPVANCDQVPEDLRYDPETNPTGARCDLFSNMRNLFGNNPDTGLPGRPMDNVGIQYGLEALNNEDITVDQFLDLNEQVGGLDNDSNLIPERTVADGQALRNAYQTGRMLNGGGGLAEIPIIDHRTFLDENDGGNIHARYHSLSLRQRLINANGSSENLVNVMRDQSNPQFSQQIITAMGQWLSNIDADGSEATAREKVIANKPADLQEGCYSRDGSNTFITEPLDRDPDSKCEQLYPSGSFPREVAGESVAADVAKCDLASPQRGDYGVEFSDEQWRRLNDIFDDGVCDYTVPGVEQQGLAATWAQFDGQGWTSLNDGAPADWSPTDSYHAGDRVTYNGSVWLASWWSQGETPGSITEGAWQEIVETADGTAVWTPTRIFTEGDVAEYQGQRFEAKWWTRNQAPGDTYGPWKPIE</sequence>
<evidence type="ECO:0000256" key="2">
    <source>
        <dbReference type="SAM" id="SignalP"/>
    </source>
</evidence>
<dbReference type="Proteomes" id="UP000245283">
    <property type="component" value="Unassembled WGS sequence"/>
</dbReference>
<feature type="domain" description="Chitin-binding type-3" evidence="3">
    <location>
        <begin position="741"/>
        <end position="785"/>
    </location>
</feature>
<dbReference type="SUPFAM" id="SSF51055">
    <property type="entry name" value="Carbohydrate binding domain"/>
    <property type="match status" value="2"/>
</dbReference>
<protein>
    <recommendedName>
        <fullName evidence="3">Chitin-binding type-3 domain-containing protein</fullName>
    </recommendedName>
</protein>
<dbReference type="GO" id="GO:0005975">
    <property type="term" value="P:carbohydrate metabolic process"/>
    <property type="evidence" value="ECO:0007669"/>
    <property type="project" value="InterPro"/>
</dbReference>